<reference evidence="1" key="1">
    <citation type="journal article" date="2007" name="PLoS ONE">
        <title>The first genome sequence of an elite grapevine cultivar (Pinot noir Vitis vinifera L.): coping with a highly heterozygous genome.</title>
        <authorList>
            <person name="Velasco R."/>
            <person name="Zharkikh A."/>
            <person name="Troggio M."/>
            <person name="Cartwright D.A."/>
            <person name="Cestaro A."/>
            <person name="Pruss D."/>
            <person name="Pindo M."/>
            <person name="FitzGerald L.M."/>
            <person name="Vezzulli S."/>
            <person name="Reid J."/>
            <person name="Malacarne G."/>
            <person name="Iliev D."/>
            <person name="Coppola G."/>
            <person name="Wardell B."/>
            <person name="Micheletti D."/>
            <person name="Macalma T."/>
            <person name="Facci M."/>
            <person name="Mitchell J.T."/>
            <person name="Perazzolli M."/>
            <person name="Eldredge G."/>
            <person name="Gatto P."/>
            <person name="Oyzerski R."/>
            <person name="Moretto M."/>
            <person name="Gutin N."/>
            <person name="Stefanini M."/>
            <person name="Chen Y."/>
            <person name="Segala C."/>
            <person name="Davenport C."/>
            <person name="Dematte L."/>
            <person name="Mraz A."/>
            <person name="Battilana J."/>
            <person name="Stormo K."/>
            <person name="Costa F."/>
            <person name="Tao Q."/>
            <person name="Si-Ammour A."/>
            <person name="Harkins T."/>
            <person name="Lackey A."/>
            <person name="Perbost C."/>
            <person name="Taillon B."/>
            <person name="Stella A."/>
            <person name="Solovyev V."/>
            <person name="Fawcett J.A."/>
            <person name="Sterck L."/>
            <person name="Vandepoele K."/>
            <person name="Grando S.M."/>
            <person name="Toppo S."/>
            <person name="Moser C."/>
            <person name="Lanchbury J."/>
            <person name="Bogden R."/>
            <person name="Skolnick M."/>
            <person name="Sgaramella V."/>
            <person name="Bhatnagar S.K."/>
            <person name="Fontana P."/>
            <person name="Gutin A."/>
            <person name="Van de Peer Y."/>
            <person name="Salamini F."/>
            <person name="Viola R."/>
        </authorList>
    </citation>
    <scope>NUCLEOTIDE SEQUENCE</scope>
</reference>
<sequence>MPRSGPLFLKALFELSSPPLILLIFKYLQPNTRKTGMLPSLTKTKLCVAKTKKSFPKSLSPATLRSSVPRHPSFLASSSSPFNTLSPQNSLAPLLLAPPFLSLVSSSTSHSFGFLFTGQPSWLFPTTPFSCTPHVDDLLLSVGGPLPLQSAAFQIPFTGVEF</sequence>
<organism evidence="1">
    <name type="scientific">Vitis vinifera</name>
    <name type="common">Grape</name>
    <dbReference type="NCBI Taxonomy" id="29760"/>
    <lineage>
        <taxon>Eukaryota</taxon>
        <taxon>Viridiplantae</taxon>
        <taxon>Streptophyta</taxon>
        <taxon>Embryophyta</taxon>
        <taxon>Tracheophyta</taxon>
        <taxon>Spermatophyta</taxon>
        <taxon>Magnoliopsida</taxon>
        <taxon>eudicotyledons</taxon>
        <taxon>Gunneridae</taxon>
        <taxon>Pentapetalae</taxon>
        <taxon>rosids</taxon>
        <taxon>Vitales</taxon>
        <taxon>Vitaceae</taxon>
        <taxon>Viteae</taxon>
        <taxon>Vitis</taxon>
    </lineage>
</organism>
<dbReference type="AlphaFoldDB" id="A5BCE7"/>
<evidence type="ECO:0000313" key="1">
    <source>
        <dbReference type="EMBL" id="CAN72213.1"/>
    </source>
</evidence>
<dbReference type="EMBL" id="AM454412">
    <property type="protein sequence ID" value="CAN72213.1"/>
    <property type="molecule type" value="Genomic_DNA"/>
</dbReference>
<proteinExistence type="predicted"/>
<protein>
    <submittedName>
        <fullName evidence="1">Uncharacterized protein</fullName>
    </submittedName>
</protein>
<accession>A5BCE7</accession>
<gene>
    <name evidence="1" type="ORF">VITISV_008343</name>
</gene>
<name>A5BCE7_VITVI</name>